<evidence type="ECO:0000313" key="2">
    <source>
        <dbReference type="EMBL" id="EKC98067.1"/>
    </source>
</evidence>
<evidence type="ECO:0000256" key="1">
    <source>
        <dbReference type="SAM" id="MobiDB-lite"/>
    </source>
</evidence>
<gene>
    <name evidence="2" type="ORF">A1Q2_07613</name>
</gene>
<name>K1VMZ3_TRIAC</name>
<organism evidence="2 3">
    <name type="scientific">Trichosporon asahii var. asahii (strain CBS 8904)</name>
    <name type="common">Yeast</name>
    <dbReference type="NCBI Taxonomy" id="1220162"/>
    <lineage>
        <taxon>Eukaryota</taxon>
        <taxon>Fungi</taxon>
        <taxon>Dikarya</taxon>
        <taxon>Basidiomycota</taxon>
        <taxon>Agaricomycotina</taxon>
        <taxon>Tremellomycetes</taxon>
        <taxon>Trichosporonales</taxon>
        <taxon>Trichosporonaceae</taxon>
        <taxon>Trichosporon</taxon>
    </lineage>
</organism>
<dbReference type="HOGENOM" id="CLU_1435388_0_0_1"/>
<dbReference type="AlphaFoldDB" id="K1VMZ3"/>
<sequence>MSEQSKLSTPPDPSENPGGATSSNMREKRKNWESDLLDGLDPASIFGASSQEDATPPAPKSAKRQESFRVRPRARPLLTPAGVRTDARWYLDPNPSAPQDQEDRPLRPRLILEHLYNTSASLHYVARSSHVAMYLVPKDFVWDPRVYLYSTFLGQYLITELDRPIPVTDKSQDAGEGRLCMEVKLDPRK</sequence>
<dbReference type="InParanoid" id="K1VMZ3"/>
<keyword evidence="3" id="KW-1185">Reference proteome</keyword>
<proteinExistence type="predicted"/>
<dbReference type="Proteomes" id="UP000006757">
    <property type="component" value="Unassembled WGS sequence"/>
</dbReference>
<protein>
    <submittedName>
        <fullName evidence="2">Uncharacterized protein</fullName>
    </submittedName>
</protein>
<evidence type="ECO:0000313" key="3">
    <source>
        <dbReference type="Proteomes" id="UP000006757"/>
    </source>
</evidence>
<accession>K1VMZ3</accession>
<reference evidence="2 3" key="1">
    <citation type="journal article" date="2012" name="Eukaryot. Cell">
        <title>Genome sequence of the Trichosporon asahii environmental strain CBS 8904.</title>
        <authorList>
            <person name="Yang R.Y."/>
            <person name="Li H.T."/>
            <person name="Zhu H."/>
            <person name="Zhou G.P."/>
            <person name="Wang M."/>
            <person name="Wang L."/>
        </authorList>
    </citation>
    <scope>NUCLEOTIDE SEQUENCE [LARGE SCALE GENOMIC DNA]</scope>
    <source>
        <strain evidence="2 3">CBS 8904</strain>
    </source>
</reference>
<comment type="caution">
    <text evidence="2">The sequence shown here is derived from an EMBL/GenBank/DDBJ whole genome shotgun (WGS) entry which is preliminary data.</text>
</comment>
<dbReference type="EMBL" id="AMBO01000398">
    <property type="protein sequence ID" value="EKC98067.1"/>
    <property type="molecule type" value="Genomic_DNA"/>
</dbReference>
<feature type="region of interest" description="Disordered" evidence="1">
    <location>
        <begin position="1"/>
        <end position="77"/>
    </location>
</feature>